<organism evidence="4 5">
    <name type="scientific">Callorhinchus milii</name>
    <name type="common">Ghost shark</name>
    <dbReference type="NCBI Taxonomy" id="7868"/>
    <lineage>
        <taxon>Eukaryota</taxon>
        <taxon>Metazoa</taxon>
        <taxon>Chordata</taxon>
        <taxon>Craniata</taxon>
        <taxon>Vertebrata</taxon>
        <taxon>Chondrichthyes</taxon>
        <taxon>Holocephali</taxon>
        <taxon>Chimaeriformes</taxon>
        <taxon>Callorhinchidae</taxon>
        <taxon>Callorhinchus</taxon>
    </lineage>
</organism>
<dbReference type="InParanoid" id="A0A4W3GY17"/>
<sequence length="109" mass="12551">MVVNHVWDQTQWDNLLNGGNRLVAVFFSATWCANCRMIQPHFYNLSEGLPNQHPNVVFVEVDVDESEELARGSGITCMPTFHFYKCQTKVGEFSGTKREKLDRLIMDLK</sequence>
<dbReference type="OMA" id="SATWCAN"/>
<reference evidence="5" key="2">
    <citation type="journal article" date="2007" name="PLoS Biol.">
        <title>Survey sequencing and comparative analysis of the elephant shark (Callorhinchus milii) genome.</title>
        <authorList>
            <person name="Venkatesh B."/>
            <person name="Kirkness E.F."/>
            <person name="Loh Y.H."/>
            <person name="Halpern A.L."/>
            <person name="Lee A.P."/>
            <person name="Johnson J."/>
            <person name="Dandona N."/>
            <person name="Viswanathan L.D."/>
            <person name="Tay A."/>
            <person name="Venter J.C."/>
            <person name="Strausberg R.L."/>
            <person name="Brenner S."/>
        </authorList>
    </citation>
    <scope>NUCLEOTIDE SEQUENCE [LARGE SCALE GENOMIC DNA]</scope>
</reference>
<dbReference type="GeneTree" id="ENSGT00940000163147"/>
<keyword evidence="5" id="KW-1185">Reference proteome</keyword>
<dbReference type="Pfam" id="PF00085">
    <property type="entry name" value="Thioredoxin"/>
    <property type="match status" value="1"/>
</dbReference>
<evidence type="ECO:0000313" key="4">
    <source>
        <dbReference type="Ensembl" id="ENSCMIP00000008461.1"/>
    </source>
</evidence>
<protein>
    <recommendedName>
        <fullName evidence="3">Thioredoxin domain-containing protein</fullName>
    </recommendedName>
</protein>
<feature type="domain" description="Thioredoxin" evidence="3">
    <location>
        <begin position="1"/>
        <end position="109"/>
    </location>
</feature>
<accession>A0A4W3GY17</accession>
<evidence type="ECO:0000256" key="1">
    <source>
        <dbReference type="ARBA" id="ARBA00023157"/>
    </source>
</evidence>
<dbReference type="Ensembl" id="ENSCMIT00000008700.1">
    <property type="protein sequence ID" value="ENSCMIP00000008461.1"/>
    <property type="gene ID" value="ENSCMIG00000004537.1"/>
</dbReference>
<reference evidence="4" key="4">
    <citation type="submission" date="2025-08" db="UniProtKB">
        <authorList>
            <consortium name="Ensembl"/>
        </authorList>
    </citation>
    <scope>IDENTIFICATION</scope>
</reference>
<dbReference type="InterPro" id="IPR036249">
    <property type="entry name" value="Thioredoxin-like_sf"/>
</dbReference>
<keyword evidence="2" id="KW-0676">Redox-active center</keyword>
<dbReference type="Proteomes" id="UP000314986">
    <property type="component" value="Unassembled WGS sequence"/>
</dbReference>
<evidence type="ECO:0000313" key="5">
    <source>
        <dbReference type="Proteomes" id="UP000314986"/>
    </source>
</evidence>
<evidence type="ECO:0000256" key="2">
    <source>
        <dbReference type="ARBA" id="ARBA00023284"/>
    </source>
</evidence>
<dbReference type="STRING" id="7868.ENSCMIP00000008461"/>
<dbReference type="AlphaFoldDB" id="A0A4W3GY17"/>
<reference evidence="4" key="5">
    <citation type="submission" date="2025-09" db="UniProtKB">
        <authorList>
            <consortium name="Ensembl"/>
        </authorList>
    </citation>
    <scope>IDENTIFICATION</scope>
</reference>
<dbReference type="CDD" id="cd02947">
    <property type="entry name" value="TRX_family"/>
    <property type="match status" value="1"/>
</dbReference>
<dbReference type="SUPFAM" id="SSF52833">
    <property type="entry name" value="Thioredoxin-like"/>
    <property type="match status" value="1"/>
</dbReference>
<evidence type="ECO:0000259" key="3">
    <source>
        <dbReference type="PROSITE" id="PS51352"/>
    </source>
</evidence>
<dbReference type="PROSITE" id="PS51352">
    <property type="entry name" value="THIOREDOXIN_2"/>
    <property type="match status" value="1"/>
</dbReference>
<keyword evidence="1" id="KW-1015">Disulfide bond</keyword>
<dbReference type="Gene3D" id="3.40.30.10">
    <property type="entry name" value="Glutaredoxin"/>
    <property type="match status" value="1"/>
</dbReference>
<name>A0A4W3GY17_CALMI</name>
<proteinExistence type="predicted"/>
<reference evidence="5" key="3">
    <citation type="journal article" date="2014" name="Nature">
        <title>Elephant shark genome provides unique insights into gnathostome evolution.</title>
        <authorList>
            <consortium name="International Elephant Shark Genome Sequencing Consortium"/>
            <person name="Venkatesh B."/>
            <person name="Lee A.P."/>
            <person name="Ravi V."/>
            <person name="Maurya A.K."/>
            <person name="Lian M.M."/>
            <person name="Swann J.B."/>
            <person name="Ohta Y."/>
            <person name="Flajnik M.F."/>
            <person name="Sutoh Y."/>
            <person name="Kasahara M."/>
            <person name="Hoon S."/>
            <person name="Gangu V."/>
            <person name="Roy S.W."/>
            <person name="Irimia M."/>
            <person name="Korzh V."/>
            <person name="Kondrychyn I."/>
            <person name="Lim Z.W."/>
            <person name="Tay B.H."/>
            <person name="Tohari S."/>
            <person name="Kong K.W."/>
            <person name="Ho S."/>
            <person name="Lorente-Galdos B."/>
            <person name="Quilez J."/>
            <person name="Marques-Bonet T."/>
            <person name="Raney B.J."/>
            <person name="Ingham P.W."/>
            <person name="Tay A."/>
            <person name="Hillier L.W."/>
            <person name="Minx P."/>
            <person name="Boehm T."/>
            <person name="Wilson R.K."/>
            <person name="Brenner S."/>
            <person name="Warren W.C."/>
        </authorList>
    </citation>
    <scope>NUCLEOTIDE SEQUENCE [LARGE SCALE GENOMIC DNA]</scope>
</reference>
<dbReference type="PANTHER" id="PTHR46115">
    <property type="entry name" value="THIOREDOXIN-LIKE PROTEIN 1"/>
    <property type="match status" value="1"/>
</dbReference>
<dbReference type="InterPro" id="IPR013766">
    <property type="entry name" value="Thioredoxin_domain"/>
</dbReference>
<reference evidence="5" key="1">
    <citation type="journal article" date="2006" name="Science">
        <title>Ancient noncoding elements conserved in the human genome.</title>
        <authorList>
            <person name="Venkatesh B."/>
            <person name="Kirkness E.F."/>
            <person name="Loh Y.H."/>
            <person name="Halpern A.L."/>
            <person name="Lee A.P."/>
            <person name="Johnson J."/>
            <person name="Dandona N."/>
            <person name="Viswanathan L.D."/>
            <person name="Tay A."/>
            <person name="Venter J.C."/>
            <person name="Strausberg R.L."/>
            <person name="Brenner S."/>
        </authorList>
    </citation>
    <scope>NUCLEOTIDE SEQUENCE [LARGE SCALE GENOMIC DNA]</scope>
</reference>